<sequence length="75" mass="8476">MTSPKTSTFGIASRSDMILLKRVYHRVCREQGIAAGSYRAAQLRTSAVELLSEGKLDEVSLYERLRRVEYPRSLG</sequence>
<dbReference type="AlphaFoldDB" id="Q988H7"/>
<dbReference type="Proteomes" id="UP000000552">
    <property type="component" value="Chromosome"/>
</dbReference>
<evidence type="ECO:0000313" key="2">
    <source>
        <dbReference type="Proteomes" id="UP000000552"/>
    </source>
</evidence>
<dbReference type="KEGG" id="mlo:msl6737"/>
<protein>
    <submittedName>
        <fullName evidence="1">Msl6737 protein</fullName>
    </submittedName>
</protein>
<accession>Q988H7</accession>
<dbReference type="EMBL" id="BA000012">
    <property type="protein sequence ID" value="BAB52973.1"/>
    <property type="molecule type" value="Genomic_DNA"/>
</dbReference>
<name>Q988H7_RHILO</name>
<dbReference type="HOGENOM" id="CLU_2668540_0_0_5"/>
<gene>
    <name evidence="1" type="ordered locus">msl6737</name>
</gene>
<organism evidence="1 2">
    <name type="scientific">Mesorhizobium japonicum (strain LMG 29417 / CECT 9101 / MAFF 303099)</name>
    <name type="common">Mesorhizobium loti (strain MAFF 303099)</name>
    <dbReference type="NCBI Taxonomy" id="266835"/>
    <lineage>
        <taxon>Bacteria</taxon>
        <taxon>Pseudomonadati</taxon>
        <taxon>Pseudomonadota</taxon>
        <taxon>Alphaproteobacteria</taxon>
        <taxon>Hyphomicrobiales</taxon>
        <taxon>Phyllobacteriaceae</taxon>
        <taxon>Mesorhizobium</taxon>
    </lineage>
</organism>
<evidence type="ECO:0000313" key="1">
    <source>
        <dbReference type="EMBL" id="BAB52973.1"/>
    </source>
</evidence>
<reference evidence="1 2" key="1">
    <citation type="journal article" date="2000" name="DNA Res.">
        <title>Complete genome structure of the nitrogen-fixing symbiotic bacterium Mesorhizobium loti.</title>
        <authorList>
            <person name="Kaneko T."/>
            <person name="Nakamura Y."/>
            <person name="Sato S."/>
            <person name="Asamizu E."/>
            <person name="Kato T."/>
            <person name="Sasamoto S."/>
            <person name="Watanabe A."/>
            <person name="Idesawa K."/>
            <person name="Ishikawa A."/>
            <person name="Kawashima K."/>
            <person name="Kimura T."/>
            <person name="Kishida Y."/>
            <person name="Kiyokawa C."/>
            <person name="Kohara M."/>
            <person name="Matsumoto M."/>
            <person name="Matsuno A."/>
            <person name="Mochizuki Y."/>
            <person name="Nakayama S."/>
            <person name="Nakazaki N."/>
            <person name="Shimpo S."/>
            <person name="Sugimoto M."/>
            <person name="Takeuchi C."/>
            <person name="Yamada M."/>
            <person name="Tabata S."/>
        </authorList>
    </citation>
    <scope>NUCLEOTIDE SEQUENCE [LARGE SCALE GENOMIC DNA]</scope>
    <source>
        <strain evidence="2">LMG 29417 / CECT 9101 / MAFF 303099</strain>
    </source>
</reference>
<proteinExistence type="predicted"/>